<dbReference type="Pfam" id="PF13927">
    <property type="entry name" value="Ig_3"/>
    <property type="match status" value="1"/>
</dbReference>
<dbReference type="InterPro" id="IPR013783">
    <property type="entry name" value="Ig-like_fold"/>
</dbReference>
<dbReference type="PROSITE" id="PS50835">
    <property type="entry name" value="IG_LIKE"/>
    <property type="match status" value="1"/>
</dbReference>
<dbReference type="SUPFAM" id="SSF49265">
    <property type="entry name" value="Fibronectin type III"/>
    <property type="match status" value="1"/>
</dbReference>
<dbReference type="InterPro" id="IPR036116">
    <property type="entry name" value="FN3_sf"/>
</dbReference>
<dbReference type="Gene3D" id="2.60.40.10">
    <property type="entry name" value="Immunoglobulins"/>
    <property type="match status" value="3"/>
</dbReference>
<feature type="transmembrane region" description="Helical" evidence="5">
    <location>
        <begin position="420"/>
        <end position="445"/>
    </location>
</feature>
<protein>
    <submittedName>
        <fullName evidence="8">TUTLA protein</fullName>
    </submittedName>
</protein>
<dbReference type="SMART" id="SM00408">
    <property type="entry name" value="IGc2"/>
    <property type="match status" value="1"/>
</dbReference>
<dbReference type="InterPro" id="IPR003598">
    <property type="entry name" value="Ig_sub2"/>
</dbReference>
<dbReference type="PANTHER" id="PTHR12231">
    <property type="entry name" value="CTX-RELATED TYPE I TRANSMEMBRANE PROTEIN"/>
    <property type="match status" value="1"/>
</dbReference>
<keyword evidence="3" id="KW-1015">Disulfide bond</keyword>
<dbReference type="Proteomes" id="UP000532252">
    <property type="component" value="Unassembled WGS sequence"/>
</dbReference>
<dbReference type="SUPFAM" id="SSF48726">
    <property type="entry name" value="Immunoglobulin"/>
    <property type="match status" value="1"/>
</dbReference>
<accession>A0A7K5BUB1</accession>
<dbReference type="SMART" id="SM00060">
    <property type="entry name" value="FN3"/>
    <property type="match status" value="2"/>
</dbReference>
<keyword evidence="2" id="KW-0677">Repeat</keyword>
<feature type="domain" description="Ig-like" evidence="6">
    <location>
        <begin position="79"/>
        <end position="163"/>
    </location>
</feature>
<feature type="domain" description="Fibronectin type-III" evidence="7">
    <location>
        <begin position="168"/>
        <end position="267"/>
    </location>
</feature>
<feature type="domain" description="Fibronectin type-III" evidence="7">
    <location>
        <begin position="311"/>
        <end position="403"/>
    </location>
</feature>
<evidence type="ECO:0000256" key="4">
    <source>
        <dbReference type="ARBA" id="ARBA00023319"/>
    </source>
</evidence>
<evidence type="ECO:0000313" key="8">
    <source>
        <dbReference type="EMBL" id="NWR99581.1"/>
    </source>
</evidence>
<evidence type="ECO:0000256" key="5">
    <source>
        <dbReference type="SAM" id="Phobius"/>
    </source>
</evidence>
<evidence type="ECO:0000259" key="7">
    <source>
        <dbReference type="PROSITE" id="PS50853"/>
    </source>
</evidence>
<keyword evidence="4" id="KW-0393">Immunoglobulin domain</keyword>
<keyword evidence="5" id="KW-0472">Membrane</keyword>
<evidence type="ECO:0000313" key="9">
    <source>
        <dbReference type="Proteomes" id="UP000532252"/>
    </source>
</evidence>
<dbReference type="InterPro" id="IPR051170">
    <property type="entry name" value="Neural/epithelial_adhesion"/>
</dbReference>
<keyword evidence="5" id="KW-0812">Transmembrane</keyword>
<dbReference type="GO" id="GO:0043005">
    <property type="term" value="C:neuron projection"/>
    <property type="evidence" value="ECO:0007669"/>
    <property type="project" value="TreeGrafter"/>
</dbReference>
<dbReference type="EMBL" id="VXBE01003226">
    <property type="protein sequence ID" value="NWR99581.1"/>
    <property type="molecule type" value="Genomic_DNA"/>
</dbReference>
<dbReference type="AlphaFoldDB" id="A0A7K5BUB1"/>
<evidence type="ECO:0000256" key="2">
    <source>
        <dbReference type="ARBA" id="ARBA00022737"/>
    </source>
</evidence>
<feature type="non-terminal residue" evidence="8">
    <location>
        <position position="1"/>
    </location>
</feature>
<keyword evidence="5" id="KW-1133">Transmembrane helix</keyword>
<dbReference type="InterPro" id="IPR007110">
    <property type="entry name" value="Ig-like_dom"/>
</dbReference>
<dbReference type="Pfam" id="PF00041">
    <property type="entry name" value="fn3"/>
    <property type="match status" value="2"/>
</dbReference>
<dbReference type="PROSITE" id="PS50853">
    <property type="entry name" value="FN3"/>
    <property type="match status" value="2"/>
</dbReference>
<reference evidence="8 9" key="1">
    <citation type="submission" date="2019-09" db="EMBL/GenBank/DDBJ databases">
        <title>Bird 10,000 Genomes (B10K) Project - Family phase.</title>
        <authorList>
            <person name="Zhang G."/>
        </authorList>
    </citation>
    <scope>NUCLEOTIDE SEQUENCE [LARGE SCALE GENOMIC DNA]</scope>
    <source>
        <strain evidence="8">B10K-DU-001-75</strain>
        <tissue evidence="8">Muscle</tissue>
    </source>
</reference>
<name>A0A7K5BUB1_MOTAL</name>
<evidence type="ECO:0000256" key="1">
    <source>
        <dbReference type="ARBA" id="ARBA00022729"/>
    </source>
</evidence>
<keyword evidence="9" id="KW-1185">Reference proteome</keyword>
<gene>
    <name evidence="8" type="primary">Igsf9</name>
    <name evidence="8" type="ORF">MOTALB_R07850</name>
</gene>
<evidence type="ECO:0000259" key="6">
    <source>
        <dbReference type="PROSITE" id="PS50835"/>
    </source>
</evidence>
<dbReference type="PANTHER" id="PTHR12231:SF244">
    <property type="entry name" value="PROTEIN TURTLE HOMOLOG A"/>
    <property type="match status" value="1"/>
</dbReference>
<evidence type="ECO:0000256" key="3">
    <source>
        <dbReference type="ARBA" id="ARBA00023157"/>
    </source>
</evidence>
<feature type="non-terminal residue" evidence="8">
    <location>
        <position position="458"/>
    </location>
</feature>
<proteinExistence type="predicted"/>
<dbReference type="InterPro" id="IPR036179">
    <property type="entry name" value="Ig-like_dom_sf"/>
</dbReference>
<dbReference type="CDD" id="cd00063">
    <property type="entry name" value="FN3"/>
    <property type="match status" value="2"/>
</dbReference>
<keyword evidence="1" id="KW-0732">Signal</keyword>
<organism evidence="8 9">
    <name type="scientific">Motacilla alba</name>
    <name type="common">White wagtail</name>
    <name type="synonym">Pied wagtail</name>
    <dbReference type="NCBI Taxonomy" id="45807"/>
    <lineage>
        <taxon>Eukaryota</taxon>
        <taxon>Metazoa</taxon>
        <taxon>Chordata</taxon>
        <taxon>Craniata</taxon>
        <taxon>Vertebrata</taxon>
        <taxon>Euteleostomi</taxon>
        <taxon>Archelosauria</taxon>
        <taxon>Archosauria</taxon>
        <taxon>Dinosauria</taxon>
        <taxon>Saurischia</taxon>
        <taxon>Theropoda</taxon>
        <taxon>Coelurosauria</taxon>
        <taxon>Aves</taxon>
        <taxon>Neognathae</taxon>
        <taxon>Neoaves</taxon>
        <taxon>Telluraves</taxon>
        <taxon>Australaves</taxon>
        <taxon>Passeriformes</taxon>
        <taxon>Passeroidea</taxon>
        <taxon>Motacillidae</taxon>
        <taxon>Motacilla</taxon>
    </lineage>
</organism>
<dbReference type="FunFam" id="2.60.40.10:FF:000389">
    <property type="entry name" value="Immunoglobulin superfamily member 9B"/>
    <property type="match status" value="1"/>
</dbReference>
<dbReference type="InterPro" id="IPR003961">
    <property type="entry name" value="FN3_dom"/>
</dbReference>
<dbReference type="CDD" id="cd00096">
    <property type="entry name" value="Ig"/>
    <property type="match status" value="1"/>
</dbReference>
<dbReference type="InterPro" id="IPR003599">
    <property type="entry name" value="Ig_sub"/>
</dbReference>
<comment type="caution">
    <text evidence="8">The sequence shown here is derived from an EMBL/GenBank/DDBJ whole genome shotgun (WGS) entry which is preliminary data.</text>
</comment>
<dbReference type="SMART" id="SM00409">
    <property type="entry name" value="IG"/>
    <property type="match status" value="1"/>
</dbReference>
<sequence length="458" mass="49442">LSQLPGWSVQPDGSIVIATGNDDALGLYRCTPYNSYGTAGESRPTRVLLKVRSPSGSPSWLCTPCQAPSNCPSALQDPPAFTVRPKEEYFQEVGRELVIPCAARGDPPPTITWMKVGSVGKSSARVDGNSSLVLHPLIKEQHGVWECTATNQVASVTTATSVHVLGTSPHAVTNVSVLPLLLAANISWEPGFDGGYFQRFSVWYTPLVRYPPRAHHDWVSLSVPAGAQHLLVENLQPDTSYQFSVLAQNKLGSGPFSQIVTSVPRGKGSSPKHPWCPRSHLVPTSAFSPGFPVTTVPPEPPAMTVHVFLSPPRALTANETVRGVLLRWDPPARASVALSGYALELRQDKGGWEVLERSIPGTDTQVLVPGLIKDAFYEFRLVAFAGSYISDPSNTVNVSTAGMEVYPSRTQLPELLPQPVLAGVIGGICFLSVAVIFSTMAACIMNRRHAARIRKRRQ</sequence>